<sequence>MTTVSGQIVASTMKELAEIDREEEQKIAVRNQLFQEGGDQAAYDTFLGNGFEATSLVDQVSLGCIDVVMRLDESMSGPTSDCTMVNGYITGHRILTCLRSSLGQRALPSRMTDGRITINQLDSGRNRGVGDENPGDDNIDMLDEGFEDGRHVSEPDLFDRALQSSSKKKRASRRDPFTTSKETGHST</sequence>
<protein>
    <submittedName>
        <fullName evidence="1">Uncharacterized protein</fullName>
    </submittedName>
</protein>
<gene>
    <name evidence="1" type="ORF">QFC24_001739</name>
</gene>
<comment type="caution">
    <text evidence="1">The sequence shown here is derived from an EMBL/GenBank/DDBJ whole genome shotgun (WGS) entry which is preliminary data.</text>
</comment>
<name>A0ACC2XSW7_9TREE</name>
<organism evidence="1 2">
    <name type="scientific">Naganishia onofrii</name>
    <dbReference type="NCBI Taxonomy" id="1851511"/>
    <lineage>
        <taxon>Eukaryota</taxon>
        <taxon>Fungi</taxon>
        <taxon>Dikarya</taxon>
        <taxon>Basidiomycota</taxon>
        <taxon>Agaricomycotina</taxon>
        <taxon>Tremellomycetes</taxon>
        <taxon>Filobasidiales</taxon>
        <taxon>Filobasidiaceae</taxon>
        <taxon>Naganishia</taxon>
    </lineage>
</organism>
<dbReference type="EMBL" id="JASBWV010000004">
    <property type="protein sequence ID" value="KAJ9126708.1"/>
    <property type="molecule type" value="Genomic_DNA"/>
</dbReference>
<evidence type="ECO:0000313" key="2">
    <source>
        <dbReference type="Proteomes" id="UP001234202"/>
    </source>
</evidence>
<keyword evidence="2" id="KW-1185">Reference proteome</keyword>
<evidence type="ECO:0000313" key="1">
    <source>
        <dbReference type="EMBL" id="KAJ9126708.1"/>
    </source>
</evidence>
<proteinExistence type="predicted"/>
<reference evidence="1" key="1">
    <citation type="submission" date="2023-04" db="EMBL/GenBank/DDBJ databases">
        <title>Draft Genome sequencing of Naganishia species isolated from polar environments using Oxford Nanopore Technology.</title>
        <authorList>
            <person name="Leo P."/>
            <person name="Venkateswaran K."/>
        </authorList>
    </citation>
    <scope>NUCLEOTIDE SEQUENCE</scope>
    <source>
        <strain evidence="1">DBVPG 5303</strain>
    </source>
</reference>
<dbReference type="Proteomes" id="UP001234202">
    <property type="component" value="Unassembled WGS sequence"/>
</dbReference>
<accession>A0ACC2XSW7</accession>